<evidence type="ECO:0000313" key="3">
    <source>
        <dbReference type="Proteomes" id="UP000598271"/>
    </source>
</evidence>
<dbReference type="InterPro" id="IPR024775">
    <property type="entry name" value="DinB-like"/>
</dbReference>
<proteinExistence type="predicted"/>
<dbReference type="EMBL" id="BMXF01000005">
    <property type="protein sequence ID" value="GHB84143.1"/>
    <property type="molecule type" value="Genomic_DNA"/>
</dbReference>
<reference evidence="2 3" key="1">
    <citation type="journal article" date="2014" name="Int. J. Syst. Evol. Microbiol.">
        <title>Complete genome sequence of Corynebacterium casei LMG S-19264T (=DSM 44701T), isolated from a smear-ripened cheese.</title>
        <authorList>
            <consortium name="US DOE Joint Genome Institute (JGI-PGF)"/>
            <person name="Walter F."/>
            <person name="Albersmeier A."/>
            <person name="Kalinowski J."/>
            <person name="Ruckert C."/>
        </authorList>
    </citation>
    <scope>NUCLEOTIDE SEQUENCE [LARGE SCALE GENOMIC DNA]</scope>
    <source>
        <strain evidence="2 3">KCTC 12866</strain>
    </source>
</reference>
<dbReference type="Gene3D" id="1.20.120.450">
    <property type="entry name" value="dinb family like domain"/>
    <property type="match status" value="1"/>
</dbReference>
<dbReference type="AlphaFoldDB" id="A0A8J3D797"/>
<name>A0A8J3D797_9BACT</name>
<evidence type="ECO:0000259" key="1">
    <source>
        <dbReference type="Pfam" id="PF12867"/>
    </source>
</evidence>
<dbReference type="Pfam" id="PF12867">
    <property type="entry name" value="DinB_2"/>
    <property type="match status" value="1"/>
</dbReference>
<dbReference type="InterPro" id="IPR034660">
    <property type="entry name" value="DinB/YfiT-like"/>
</dbReference>
<feature type="domain" description="DinB-like" evidence="1">
    <location>
        <begin position="17"/>
        <end position="165"/>
    </location>
</feature>
<organism evidence="2 3">
    <name type="scientific">Persicitalea jodogahamensis</name>
    <dbReference type="NCBI Taxonomy" id="402147"/>
    <lineage>
        <taxon>Bacteria</taxon>
        <taxon>Pseudomonadati</taxon>
        <taxon>Bacteroidota</taxon>
        <taxon>Cytophagia</taxon>
        <taxon>Cytophagales</taxon>
        <taxon>Spirosomataceae</taxon>
        <taxon>Persicitalea</taxon>
    </lineage>
</organism>
<comment type="caution">
    <text evidence="2">The sequence shown here is derived from an EMBL/GenBank/DDBJ whole genome shotgun (WGS) entry which is preliminary data.</text>
</comment>
<dbReference type="SUPFAM" id="SSF109854">
    <property type="entry name" value="DinB/YfiT-like putative metalloenzymes"/>
    <property type="match status" value="1"/>
</dbReference>
<protein>
    <recommendedName>
        <fullName evidence="1">DinB-like domain-containing protein</fullName>
    </recommendedName>
</protein>
<keyword evidence="3" id="KW-1185">Reference proteome</keyword>
<dbReference type="RefSeq" id="WP_189567455.1">
    <property type="nucleotide sequence ID" value="NZ_BMXF01000005.1"/>
</dbReference>
<accession>A0A8J3D797</accession>
<dbReference type="Proteomes" id="UP000598271">
    <property type="component" value="Unassembled WGS sequence"/>
</dbReference>
<evidence type="ECO:0000313" key="2">
    <source>
        <dbReference type="EMBL" id="GHB84143.1"/>
    </source>
</evidence>
<gene>
    <name evidence="2" type="ORF">GCM10007390_44170</name>
</gene>
<sequence>MTQTELKTSFAEIMQSYIDALDRYSDEQFMAKPDEAEWSLGQMYQHLYEANTYFFLANVKRCLEKRKGQRGGEMTAAGANVYEHNSFPPIKIKRPAAPNAPEPIAQDRQIYKALYAQTLSDGLAWAEALAQDDGNYKTEHFRFGWLNGAEWLQGLEIHARHHLRQRQERETWLGIG</sequence>